<dbReference type="PANTHER" id="PTHR11102">
    <property type="entry name" value="SEL-1-LIKE PROTEIN"/>
    <property type="match status" value="1"/>
</dbReference>
<keyword evidence="3" id="KW-0418">Kinase</keyword>
<feature type="domain" description="Protein kinase" evidence="2">
    <location>
        <begin position="1"/>
        <end position="137"/>
    </location>
</feature>
<dbReference type="Pfam" id="PF00069">
    <property type="entry name" value="Pkinase"/>
    <property type="match status" value="1"/>
</dbReference>
<dbReference type="Proteomes" id="UP001470230">
    <property type="component" value="Unassembled WGS sequence"/>
</dbReference>
<evidence type="ECO:0000259" key="2">
    <source>
        <dbReference type="PROSITE" id="PS50011"/>
    </source>
</evidence>
<dbReference type="PROSITE" id="PS00108">
    <property type="entry name" value="PROTEIN_KINASE_ST"/>
    <property type="match status" value="1"/>
</dbReference>
<dbReference type="PROSITE" id="PS50011">
    <property type="entry name" value="PROTEIN_KINASE_DOM"/>
    <property type="match status" value="1"/>
</dbReference>
<accession>A0ABR2IMN0</accession>
<dbReference type="InterPro" id="IPR050767">
    <property type="entry name" value="Sel1_AlgK"/>
</dbReference>
<comment type="similarity">
    <text evidence="1">Belongs to the sel-1 family.</text>
</comment>
<sequence>MVTIEFFHRNHMIYRDLKPNNVIIDENKMAVLIDFDRVIDCDMTTEFSQNFASYFIDPEINYKTTSYENDIYSLGLMIYYIISEEIPDRENPTQNKNFGEFFDIERLYQQCVNKKAKERPSIIEILLEFYMIYHSRIKPINLFEIYKTYYRHLYNIQSMETVKRIRSEDPYFALGIFYMYEKYSKINTNWSELKLYNNPIESNEQNSQHNFNKAIYYFTLSANRGNINAQLILGSVLQEQQQSIKQAMHYLEIGANQNNADAQLELSELYFNGNMVPRDVNKTLYYLNLAASQNNLRAQYKLGVLYFNGVDVARDINKAIYYISLAANQGHVDAQFKQCLFNRKICS</sequence>
<dbReference type="InterPro" id="IPR011990">
    <property type="entry name" value="TPR-like_helical_dom_sf"/>
</dbReference>
<proteinExistence type="inferred from homology"/>
<dbReference type="GO" id="GO:0016301">
    <property type="term" value="F:kinase activity"/>
    <property type="evidence" value="ECO:0007669"/>
    <property type="project" value="UniProtKB-KW"/>
</dbReference>
<dbReference type="Gene3D" id="1.25.40.10">
    <property type="entry name" value="Tetratricopeptide repeat domain"/>
    <property type="match status" value="1"/>
</dbReference>
<dbReference type="SUPFAM" id="SSF81901">
    <property type="entry name" value="HCP-like"/>
    <property type="match status" value="1"/>
</dbReference>
<dbReference type="InterPro" id="IPR008271">
    <property type="entry name" value="Ser/Thr_kinase_AS"/>
</dbReference>
<dbReference type="SUPFAM" id="SSF56112">
    <property type="entry name" value="Protein kinase-like (PK-like)"/>
    <property type="match status" value="1"/>
</dbReference>
<evidence type="ECO:0000313" key="4">
    <source>
        <dbReference type="Proteomes" id="UP001470230"/>
    </source>
</evidence>
<dbReference type="EMBL" id="JAPFFF010000016">
    <property type="protein sequence ID" value="KAK8865130.1"/>
    <property type="molecule type" value="Genomic_DNA"/>
</dbReference>
<dbReference type="PANTHER" id="PTHR11102:SF147">
    <property type="entry name" value="SEL1L ADAPTOR SUBUNIT OF ERAD E3 UBIQUITIN LIGASE"/>
    <property type="match status" value="1"/>
</dbReference>
<gene>
    <name evidence="3" type="ORF">M9Y10_010664</name>
</gene>
<dbReference type="Pfam" id="PF08238">
    <property type="entry name" value="Sel1"/>
    <property type="match status" value="4"/>
</dbReference>
<dbReference type="SMART" id="SM00671">
    <property type="entry name" value="SEL1"/>
    <property type="match status" value="3"/>
</dbReference>
<organism evidence="3 4">
    <name type="scientific">Tritrichomonas musculus</name>
    <dbReference type="NCBI Taxonomy" id="1915356"/>
    <lineage>
        <taxon>Eukaryota</taxon>
        <taxon>Metamonada</taxon>
        <taxon>Parabasalia</taxon>
        <taxon>Tritrichomonadida</taxon>
        <taxon>Tritrichomonadidae</taxon>
        <taxon>Tritrichomonas</taxon>
    </lineage>
</organism>
<keyword evidence="4" id="KW-1185">Reference proteome</keyword>
<keyword evidence="3" id="KW-0808">Transferase</keyword>
<protein>
    <submittedName>
        <fullName evidence="3">Interferon-induced, double-stranded RNA-activated protein kinase</fullName>
    </submittedName>
</protein>
<dbReference type="InterPro" id="IPR011009">
    <property type="entry name" value="Kinase-like_dom_sf"/>
</dbReference>
<reference evidence="3 4" key="1">
    <citation type="submission" date="2024-04" db="EMBL/GenBank/DDBJ databases">
        <title>Tritrichomonas musculus Genome.</title>
        <authorList>
            <person name="Alves-Ferreira E."/>
            <person name="Grigg M."/>
            <person name="Lorenzi H."/>
            <person name="Galac M."/>
        </authorList>
    </citation>
    <scope>NUCLEOTIDE SEQUENCE [LARGE SCALE GENOMIC DNA]</scope>
    <source>
        <strain evidence="3 4">EAF2021</strain>
    </source>
</reference>
<evidence type="ECO:0000313" key="3">
    <source>
        <dbReference type="EMBL" id="KAK8865130.1"/>
    </source>
</evidence>
<name>A0ABR2IMN0_9EUKA</name>
<dbReference type="InterPro" id="IPR006597">
    <property type="entry name" value="Sel1-like"/>
</dbReference>
<dbReference type="Gene3D" id="1.10.510.10">
    <property type="entry name" value="Transferase(Phosphotransferase) domain 1"/>
    <property type="match status" value="1"/>
</dbReference>
<dbReference type="InterPro" id="IPR000719">
    <property type="entry name" value="Prot_kinase_dom"/>
</dbReference>
<comment type="caution">
    <text evidence="3">The sequence shown here is derived from an EMBL/GenBank/DDBJ whole genome shotgun (WGS) entry which is preliminary data.</text>
</comment>
<evidence type="ECO:0000256" key="1">
    <source>
        <dbReference type="ARBA" id="ARBA00038101"/>
    </source>
</evidence>